<dbReference type="AlphaFoldDB" id="A0A1I7XAH2"/>
<proteinExistence type="predicted"/>
<dbReference type="Proteomes" id="UP000095283">
    <property type="component" value="Unplaced"/>
</dbReference>
<organism evidence="1 2">
    <name type="scientific">Heterorhabditis bacteriophora</name>
    <name type="common">Entomopathogenic nematode worm</name>
    <dbReference type="NCBI Taxonomy" id="37862"/>
    <lineage>
        <taxon>Eukaryota</taxon>
        <taxon>Metazoa</taxon>
        <taxon>Ecdysozoa</taxon>
        <taxon>Nematoda</taxon>
        <taxon>Chromadorea</taxon>
        <taxon>Rhabditida</taxon>
        <taxon>Rhabditina</taxon>
        <taxon>Rhabditomorpha</taxon>
        <taxon>Strongyloidea</taxon>
        <taxon>Heterorhabditidae</taxon>
        <taxon>Heterorhabditis</taxon>
    </lineage>
</organism>
<sequence length="55" mass="6250">MLENEHERLFSISHFYGTHTSSSKRCYSLMHYMTAIGIRIAVASPSLFNSAKNLT</sequence>
<evidence type="ECO:0000313" key="1">
    <source>
        <dbReference type="Proteomes" id="UP000095283"/>
    </source>
</evidence>
<dbReference type="WBParaSite" id="Hba_14445">
    <property type="protein sequence ID" value="Hba_14445"/>
    <property type="gene ID" value="Hba_14445"/>
</dbReference>
<reference evidence="2" key="1">
    <citation type="submission" date="2016-11" db="UniProtKB">
        <authorList>
            <consortium name="WormBaseParasite"/>
        </authorList>
    </citation>
    <scope>IDENTIFICATION</scope>
</reference>
<accession>A0A1I7XAH2</accession>
<evidence type="ECO:0000313" key="2">
    <source>
        <dbReference type="WBParaSite" id="Hba_14445"/>
    </source>
</evidence>
<protein>
    <submittedName>
        <fullName evidence="2">Ovule protein</fullName>
    </submittedName>
</protein>
<name>A0A1I7XAH2_HETBA</name>
<keyword evidence="1" id="KW-1185">Reference proteome</keyword>